<protein>
    <submittedName>
        <fullName evidence="1">Uncharacterized protein</fullName>
    </submittedName>
</protein>
<sequence>MKLDINDKQAHEMSADSPTIMTMKNDEDIIGIMDFPGRVHWYRVRFDYGGKANFYIKPRDDGTNIDLSLYRGDQKTLVGFSGNGPGSHELITIYKAEKDVEYFLKVENKGESIITCTKYLARCRIYPYVLKNLNIIKYQQQDIRWGYKYLDCKGYTMRTDGCYITCGSMVLGETPEKHCEKLKNSGIINCPYPIRDIAEMYEKKYENEGKRDGENRFDFLKSSIFYYIYVRNIPVIVRLHGSRGTHFVVVTGFDGNMSSNKKGLNLEDIKAHMFKVNDPGYMDNKTLADSLDKGYENLTHIEVMY</sequence>
<accession>A0A1M6AFJ9</accession>
<dbReference type="OrthoDB" id="2680484at2"/>
<gene>
    <name evidence="1" type="ORF">SAMN02745751_00103</name>
</gene>
<keyword evidence="2" id="KW-1185">Reference proteome</keyword>
<proteinExistence type="predicted"/>
<dbReference type="Proteomes" id="UP000184052">
    <property type="component" value="Unassembled WGS sequence"/>
</dbReference>
<dbReference type="EMBL" id="FQZL01000004">
    <property type="protein sequence ID" value="SHI35245.1"/>
    <property type="molecule type" value="Genomic_DNA"/>
</dbReference>
<dbReference type="RefSeq" id="WP_073045487.1">
    <property type="nucleotide sequence ID" value="NZ_FQZL01000004.1"/>
</dbReference>
<dbReference type="Gene3D" id="2.60.120.380">
    <property type="match status" value="1"/>
</dbReference>
<reference evidence="1 2" key="1">
    <citation type="submission" date="2016-11" db="EMBL/GenBank/DDBJ databases">
        <authorList>
            <person name="Jaros S."/>
            <person name="Januszkiewicz K."/>
            <person name="Wedrychowicz H."/>
        </authorList>
    </citation>
    <scope>NUCLEOTIDE SEQUENCE [LARGE SCALE GENOMIC DNA]</scope>
    <source>
        <strain evidence="1 2">DSM 17477</strain>
    </source>
</reference>
<name>A0A1M6AFJ9_9FIRM</name>
<organism evidence="1 2">
    <name type="scientific">Dethiosulfatibacter aminovorans DSM 17477</name>
    <dbReference type="NCBI Taxonomy" id="1121476"/>
    <lineage>
        <taxon>Bacteria</taxon>
        <taxon>Bacillati</taxon>
        <taxon>Bacillota</taxon>
        <taxon>Tissierellia</taxon>
        <taxon>Dethiosulfatibacter</taxon>
    </lineage>
</organism>
<evidence type="ECO:0000313" key="1">
    <source>
        <dbReference type="EMBL" id="SHI35245.1"/>
    </source>
</evidence>
<dbReference type="AlphaFoldDB" id="A0A1M6AFJ9"/>
<evidence type="ECO:0000313" key="2">
    <source>
        <dbReference type="Proteomes" id="UP000184052"/>
    </source>
</evidence>